<evidence type="ECO:0000256" key="9">
    <source>
        <dbReference type="ARBA" id="ARBA00022759"/>
    </source>
</evidence>
<evidence type="ECO:0000256" key="1">
    <source>
        <dbReference type="ARBA" id="ARBA00004147"/>
    </source>
</evidence>
<evidence type="ECO:0000256" key="3">
    <source>
        <dbReference type="ARBA" id="ARBA00022679"/>
    </source>
</evidence>
<dbReference type="GO" id="GO:0016787">
    <property type="term" value="F:hydrolase activity"/>
    <property type="evidence" value="ECO:0007669"/>
    <property type="project" value="UniProtKB-KW"/>
</dbReference>
<dbReference type="Gene3D" id="3.40.1310.20">
    <property type="match status" value="1"/>
</dbReference>
<dbReference type="KEGG" id="vg:80521748"/>
<evidence type="ECO:0000256" key="13">
    <source>
        <dbReference type="PIRSR" id="PIRSR601191-1"/>
    </source>
</evidence>
<evidence type="ECO:0000256" key="10">
    <source>
        <dbReference type="ARBA" id="ARBA00022801"/>
    </source>
</evidence>
<dbReference type="EMBL" id="MH617534">
    <property type="protein sequence ID" value="AXH77148.1"/>
    <property type="molecule type" value="Genomic_DNA"/>
</dbReference>
<keyword evidence="12" id="KW-0238">DNA-binding</keyword>
<keyword evidence="6" id="KW-0540">Nuclease</keyword>
<comment type="subcellular location">
    <subcellularLocation>
        <location evidence="1">Host nucleus</location>
    </subcellularLocation>
</comment>
<dbReference type="GO" id="GO:0004519">
    <property type="term" value="F:endonuclease activity"/>
    <property type="evidence" value="ECO:0007669"/>
    <property type="project" value="UniProtKB-KW"/>
</dbReference>
<feature type="binding site" evidence="14">
    <location>
        <position position="51"/>
    </location>
    <ligand>
        <name>a divalent metal cation</name>
        <dbReference type="ChEBI" id="CHEBI:60240"/>
    </ligand>
</feature>
<dbReference type="RefSeq" id="YP_010784534.1">
    <property type="nucleotide sequence ID" value="NC_075288.1"/>
</dbReference>
<keyword evidence="2" id="KW-1048">Host nucleus</keyword>
<evidence type="ECO:0000256" key="2">
    <source>
        <dbReference type="ARBA" id="ARBA00022562"/>
    </source>
</evidence>
<evidence type="ECO:0000256" key="7">
    <source>
        <dbReference type="ARBA" id="ARBA00022723"/>
    </source>
</evidence>
<evidence type="ECO:0000313" key="16">
    <source>
        <dbReference type="EMBL" id="AXH77148.1"/>
    </source>
</evidence>
<dbReference type="PRINTS" id="PR00227">
    <property type="entry name" value="GEMCOATAL1"/>
</dbReference>
<keyword evidence="8" id="KW-0547">Nucleotide-binding</keyword>
<keyword evidence="3" id="KW-0808">Transferase</keyword>
<dbReference type="Proteomes" id="UP000279752">
    <property type="component" value="Segment"/>
</dbReference>
<dbReference type="GO" id="GO:0016779">
    <property type="term" value="F:nucleotidyltransferase activity"/>
    <property type="evidence" value="ECO:0007669"/>
    <property type="project" value="UniProtKB-KW"/>
</dbReference>
<dbReference type="GO" id="GO:0006260">
    <property type="term" value="P:DNA replication"/>
    <property type="evidence" value="ECO:0007669"/>
    <property type="project" value="UniProtKB-KW"/>
</dbReference>
<feature type="domain" description="CRESS-DNA virus Rep endonuclease" evidence="15">
    <location>
        <begin position="4"/>
        <end position="103"/>
    </location>
</feature>
<evidence type="ECO:0000259" key="15">
    <source>
        <dbReference type="PROSITE" id="PS52020"/>
    </source>
</evidence>
<keyword evidence="10" id="KW-0378">Hydrolase</keyword>
<feature type="binding site" evidence="14">
    <location>
        <position position="41"/>
    </location>
    <ligand>
        <name>a divalent metal cation</name>
        <dbReference type="ChEBI" id="CHEBI:60240"/>
    </ligand>
</feature>
<evidence type="ECO:0000256" key="12">
    <source>
        <dbReference type="ARBA" id="ARBA00023125"/>
    </source>
</evidence>
<dbReference type="PROSITE" id="PS52020">
    <property type="entry name" value="CRESS_DNA_REP"/>
    <property type="match status" value="1"/>
</dbReference>
<keyword evidence="4" id="KW-0548">Nucleotidyltransferase</keyword>
<reference evidence="16 17" key="1">
    <citation type="submission" date="2018-07" db="EMBL/GenBank/DDBJ databases">
        <title>Uncovering a Universe of Circular DNA Viruses in Animal Metagenomes.</title>
        <authorList>
            <person name="Tisza M."/>
            <person name="Buck C."/>
            <person name="Pastrana D."/>
            <person name="Welch N."/>
            <person name="Peretti A."/>
        </authorList>
    </citation>
    <scope>NUCLEOTIDE SEQUENCE [LARGE SCALE GENOMIC DNA]</scope>
    <source>
        <strain evidence="16">Ctcj270</strain>
    </source>
</reference>
<dbReference type="GO" id="GO:0003677">
    <property type="term" value="F:DNA binding"/>
    <property type="evidence" value="ECO:0007669"/>
    <property type="project" value="UniProtKB-KW"/>
</dbReference>
<feature type="active site" description="For DNA cleavage activity" evidence="13">
    <location>
        <position position="90"/>
    </location>
</feature>
<dbReference type="InterPro" id="IPR049912">
    <property type="entry name" value="CRESS_DNA_REP"/>
</dbReference>
<dbReference type="Pfam" id="PF00799">
    <property type="entry name" value="Gemini_AL1"/>
    <property type="match status" value="1"/>
</dbReference>
<accession>A0A345N0J8</accession>
<dbReference type="GO" id="GO:0000166">
    <property type="term" value="F:nucleotide binding"/>
    <property type="evidence" value="ECO:0007669"/>
    <property type="project" value="UniProtKB-KW"/>
</dbReference>
<protein>
    <submittedName>
        <fullName evidence="16">Rep catalytic domain protein</fullName>
    </submittedName>
</protein>
<evidence type="ECO:0000313" key="17">
    <source>
        <dbReference type="Proteomes" id="UP000279752"/>
    </source>
</evidence>
<keyword evidence="17" id="KW-1185">Reference proteome</keyword>
<proteinExistence type="predicted"/>
<keyword evidence="11" id="KW-0190">Covalent protein-DNA linkage</keyword>
<name>A0A345N0J8_9VIRU</name>
<keyword evidence="9" id="KW-0255">Endonuclease</keyword>
<keyword evidence="7 14" id="KW-0479">Metal-binding</keyword>
<evidence type="ECO:0000256" key="8">
    <source>
        <dbReference type="ARBA" id="ARBA00022741"/>
    </source>
</evidence>
<evidence type="ECO:0000256" key="4">
    <source>
        <dbReference type="ARBA" id="ARBA00022695"/>
    </source>
</evidence>
<evidence type="ECO:0000256" key="11">
    <source>
        <dbReference type="ARBA" id="ARBA00023124"/>
    </source>
</evidence>
<evidence type="ECO:0000256" key="6">
    <source>
        <dbReference type="ARBA" id="ARBA00022722"/>
    </source>
</evidence>
<evidence type="ECO:0000256" key="14">
    <source>
        <dbReference type="PIRSR" id="PIRSR601191-2"/>
    </source>
</evidence>
<sequence length="201" mass="22835">MTFDFHCRYGLFTYSQCTGLDPWHVLDKFSEIGAECIIAREAHADGGTHLHVFADWGRRKRFRRHDFADVDSFHPNIVPSRGTPHLGWDYATKDGDIVAGGLERPGGSCDNLLRKDHIWNQIMDAVTREQFFELVRELAPADLAKSFPSLSKYADWRYAEPLATYEGPTFGDIRFDLSPYPGLEQWCNDIRAGSNGQSGTY</sequence>
<dbReference type="GeneID" id="80521748"/>
<comment type="cofactor">
    <cofactor evidence="14">
        <name>Mg(2+)</name>
        <dbReference type="ChEBI" id="CHEBI:18420"/>
    </cofactor>
    <cofactor evidence="14">
        <name>Mn(2+)</name>
        <dbReference type="ChEBI" id="CHEBI:29035"/>
    </cofactor>
    <text evidence="14">Divalent metal cations, possibly Mg(2+) or Mn(2+).</text>
</comment>
<feature type="binding site" evidence="14">
    <location>
        <position position="49"/>
    </location>
    <ligand>
        <name>a divalent metal cation</name>
        <dbReference type="ChEBI" id="CHEBI:60240"/>
    </ligand>
</feature>
<dbReference type="SUPFAM" id="SSF55464">
    <property type="entry name" value="Origin of replication-binding domain, RBD-like"/>
    <property type="match status" value="1"/>
</dbReference>
<feature type="binding site" evidence="14">
    <location>
        <position position="94"/>
    </location>
    <ligand>
        <name>a divalent metal cation</name>
        <dbReference type="ChEBI" id="CHEBI:60240"/>
    </ligand>
</feature>
<dbReference type="GO" id="GO:0005198">
    <property type="term" value="F:structural molecule activity"/>
    <property type="evidence" value="ECO:0007669"/>
    <property type="project" value="InterPro"/>
</dbReference>
<dbReference type="GO" id="GO:0046872">
    <property type="term" value="F:metal ion binding"/>
    <property type="evidence" value="ECO:0007669"/>
    <property type="project" value="UniProtKB-KW"/>
</dbReference>
<organism evidence="16 17">
    <name type="scientific">Genomoviridae sp</name>
    <dbReference type="NCBI Taxonomy" id="2202565"/>
    <lineage>
        <taxon>Viruses</taxon>
        <taxon>Monodnaviria</taxon>
        <taxon>Shotokuvirae</taxon>
        <taxon>Cressdnaviricota</taxon>
        <taxon>Repensiviricetes</taxon>
        <taxon>Geplafuvirales</taxon>
        <taxon>Genomoviridae</taxon>
    </lineage>
</organism>
<dbReference type="InterPro" id="IPR001191">
    <property type="entry name" value="Gemini_AL1_REP"/>
</dbReference>
<evidence type="ECO:0000256" key="5">
    <source>
        <dbReference type="ARBA" id="ARBA00022705"/>
    </source>
</evidence>
<dbReference type="GO" id="GO:0042025">
    <property type="term" value="C:host cell nucleus"/>
    <property type="evidence" value="ECO:0007669"/>
    <property type="project" value="UniProtKB-SubCell"/>
</dbReference>
<keyword evidence="5" id="KW-0235">DNA replication</keyword>